<sequence>MNDPELRKEALRWIRFAQEDLQEAERLLGLQEAVPRHICWFAQQAAEKALKAALVLEGIDFPFRHDLDALRNLLPPNWSVKQEHLDLSVLTAWAVEARYPGDWPEATWEDAHRAVALARAIYDCEEASSIPGDPGRIRPSGLLFDLSLHPDARDGRPAGAWGIHRRKPPG</sequence>
<name>A0A212QNP0_9CHLR</name>
<dbReference type="SUPFAM" id="SSF81593">
    <property type="entry name" value="Nucleotidyltransferase substrate binding subunit/domain"/>
    <property type="match status" value="1"/>
</dbReference>
<dbReference type="OrthoDB" id="559759at2"/>
<dbReference type="AlphaFoldDB" id="A0A212QNP0"/>
<gene>
    <name evidence="2" type="ORF">SAMN02746019_00026570</name>
</gene>
<keyword evidence="3" id="KW-1185">Reference proteome</keyword>
<dbReference type="Gene3D" id="1.20.120.330">
    <property type="entry name" value="Nucleotidyltransferases domain 2"/>
    <property type="match status" value="1"/>
</dbReference>
<dbReference type="EMBL" id="FYEK01000012">
    <property type="protein sequence ID" value="SNB61032.1"/>
    <property type="molecule type" value="Genomic_DNA"/>
</dbReference>
<protein>
    <submittedName>
        <fullName evidence="2">HEPN domain-containing protein</fullName>
    </submittedName>
</protein>
<dbReference type="PROSITE" id="PS50910">
    <property type="entry name" value="HEPN"/>
    <property type="match status" value="1"/>
</dbReference>
<proteinExistence type="predicted"/>
<dbReference type="Proteomes" id="UP000197025">
    <property type="component" value="Unassembled WGS sequence"/>
</dbReference>
<evidence type="ECO:0000259" key="1">
    <source>
        <dbReference type="PROSITE" id="PS50910"/>
    </source>
</evidence>
<dbReference type="InterPro" id="IPR007842">
    <property type="entry name" value="HEPN_dom"/>
</dbReference>
<organism evidence="2 3">
    <name type="scientific">Thermoflexus hugenholtzii JAD2</name>
    <dbReference type="NCBI Taxonomy" id="877466"/>
    <lineage>
        <taxon>Bacteria</taxon>
        <taxon>Bacillati</taxon>
        <taxon>Chloroflexota</taxon>
        <taxon>Thermoflexia</taxon>
        <taxon>Thermoflexales</taxon>
        <taxon>Thermoflexaceae</taxon>
        <taxon>Thermoflexus</taxon>
    </lineage>
</organism>
<dbReference type="SMART" id="SM00748">
    <property type="entry name" value="HEPN"/>
    <property type="match status" value="1"/>
</dbReference>
<reference evidence="3" key="1">
    <citation type="submission" date="2017-06" db="EMBL/GenBank/DDBJ databases">
        <authorList>
            <person name="Varghese N."/>
            <person name="Submissions S."/>
        </authorList>
    </citation>
    <scope>NUCLEOTIDE SEQUENCE [LARGE SCALE GENOMIC DNA]</scope>
    <source>
        <strain evidence="3">JAD2</strain>
    </source>
</reference>
<evidence type="ECO:0000313" key="3">
    <source>
        <dbReference type="Proteomes" id="UP000197025"/>
    </source>
</evidence>
<feature type="domain" description="HEPN" evidence="1">
    <location>
        <begin position="16"/>
        <end position="121"/>
    </location>
</feature>
<dbReference type="Pfam" id="PF05168">
    <property type="entry name" value="HEPN"/>
    <property type="match status" value="1"/>
</dbReference>
<dbReference type="InParanoid" id="A0A212QNP0"/>
<accession>A0A212QNP0</accession>
<evidence type="ECO:0000313" key="2">
    <source>
        <dbReference type="EMBL" id="SNB61032.1"/>
    </source>
</evidence>